<dbReference type="RefSeq" id="WP_090703426.1">
    <property type="nucleotide sequence ID" value="NZ_FOSP01000062.1"/>
</dbReference>
<keyword evidence="1" id="KW-0472">Membrane</keyword>
<evidence type="ECO:0000313" key="3">
    <source>
        <dbReference type="Proteomes" id="UP000199533"/>
    </source>
</evidence>
<gene>
    <name evidence="2" type="ORF">SAMN05216302_106218</name>
</gene>
<reference evidence="3" key="1">
    <citation type="submission" date="2016-10" db="EMBL/GenBank/DDBJ databases">
        <authorList>
            <person name="Varghese N."/>
            <person name="Submissions S."/>
        </authorList>
    </citation>
    <scope>NUCLEOTIDE SEQUENCE [LARGE SCALE GENOMIC DNA]</scope>
    <source>
        <strain evidence="3">Nm69</strain>
    </source>
</reference>
<organism evidence="2 3">
    <name type="scientific">Nitrosomonas aestuarii</name>
    <dbReference type="NCBI Taxonomy" id="52441"/>
    <lineage>
        <taxon>Bacteria</taxon>
        <taxon>Pseudomonadati</taxon>
        <taxon>Pseudomonadota</taxon>
        <taxon>Betaproteobacteria</taxon>
        <taxon>Nitrosomonadales</taxon>
        <taxon>Nitrosomonadaceae</taxon>
        <taxon>Nitrosomonas</taxon>
    </lineage>
</organism>
<dbReference type="Proteomes" id="UP000199533">
    <property type="component" value="Unassembled WGS sequence"/>
</dbReference>
<dbReference type="AlphaFoldDB" id="A0A1I4GUX2"/>
<feature type="transmembrane region" description="Helical" evidence="1">
    <location>
        <begin position="99"/>
        <end position="119"/>
    </location>
</feature>
<keyword evidence="3" id="KW-1185">Reference proteome</keyword>
<sequence length="208" mass="23515">MPINTRYLVHFCSAIDNAFILQYVWSLGGEEKMFTKPFNLVVYVIVALCLFLDAWFCTHYSVYFVLPVLFAWDVVYVLHPETFQETDPRFILKRTLQTMGQVAYFVPVYALLLGVLISLEGDNSRFYDALSRAGIQDTVLIAPLILAALGLMLIPVKISRRVVDNEKIEPSSSIRAMLMVVMFAQQASIVLFVHIALSLAFALRLPAT</sequence>
<dbReference type="EMBL" id="FOSP01000062">
    <property type="protein sequence ID" value="SFL33137.1"/>
    <property type="molecule type" value="Genomic_DNA"/>
</dbReference>
<keyword evidence="1" id="KW-0812">Transmembrane</keyword>
<name>A0A1I4GUX2_9PROT</name>
<protein>
    <submittedName>
        <fullName evidence="2">Uncharacterized protein</fullName>
    </submittedName>
</protein>
<feature type="transmembrane region" description="Helical" evidence="1">
    <location>
        <begin position="37"/>
        <end position="56"/>
    </location>
</feature>
<evidence type="ECO:0000256" key="1">
    <source>
        <dbReference type="SAM" id="Phobius"/>
    </source>
</evidence>
<feature type="transmembrane region" description="Helical" evidence="1">
    <location>
        <begin position="139"/>
        <end position="156"/>
    </location>
</feature>
<accession>A0A1I4GUX2</accession>
<dbReference type="STRING" id="52441.SAMN05216302_106218"/>
<feature type="transmembrane region" description="Helical" evidence="1">
    <location>
        <begin position="6"/>
        <end position="25"/>
    </location>
</feature>
<feature type="transmembrane region" description="Helical" evidence="1">
    <location>
        <begin position="177"/>
        <end position="203"/>
    </location>
</feature>
<proteinExistence type="predicted"/>
<evidence type="ECO:0000313" key="2">
    <source>
        <dbReference type="EMBL" id="SFL33137.1"/>
    </source>
</evidence>
<keyword evidence="1" id="KW-1133">Transmembrane helix</keyword>